<organism evidence="3 4">
    <name type="scientific">Halomonas stenophila</name>
    <dbReference type="NCBI Taxonomy" id="795312"/>
    <lineage>
        <taxon>Bacteria</taxon>
        <taxon>Pseudomonadati</taxon>
        <taxon>Pseudomonadota</taxon>
        <taxon>Gammaproteobacteria</taxon>
        <taxon>Oceanospirillales</taxon>
        <taxon>Halomonadaceae</taxon>
        <taxon>Halomonas</taxon>
    </lineage>
</organism>
<dbReference type="Pfam" id="PF12804">
    <property type="entry name" value="NTP_transf_3"/>
    <property type="match status" value="1"/>
</dbReference>
<protein>
    <submittedName>
        <fullName evidence="3">Molybdenum cofactor cytidylyltransferase</fullName>
        <ecNumber evidence="3">2.7.7.76</ecNumber>
    </submittedName>
</protein>
<reference evidence="3 4" key="1">
    <citation type="submission" date="2020-08" db="EMBL/GenBank/DDBJ databases">
        <title>Genomic Encyclopedia of Type Strains, Phase III (KMG-III): the genomes of soil and plant-associated and newly described type strains.</title>
        <authorList>
            <person name="Whitman W."/>
        </authorList>
    </citation>
    <scope>NUCLEOTIDE SEQUENCE [LARGE SCALE GENOMIC DNA]</scope>
    <source>
        <strain evidence="3 4">CECT 7744</strain>
    </source>
</reference>
<dbReference type="EC" id="2.7.7.76" evidence="3"/>
<dbReference type="GO" id="GO:0061602">
    <property type="term" value="F:molybdenum cofactor cytidylyltransferase activity"/>
    <property type="evidence" value="ECO:0007669"/>
    <property type="project" value="UniProtKB-EC"/>
</dbReference>
<evidence type="ECO:0000259" key="2">
    <source>
        <dbReference type="Pfam" id="PF12804"/>
    </source>
</evidence>
<keyword evidence="3" id="KW-0548">Nucleotidyltransferase</keyword>
<dbReference type="SUPFAM" id="SSF53448">
    <property type="entry name" value="Nucleotide-diphospho-sugar transferases"/>
    <property type="match status" value="1"/>
</dbReference>
<feature type="domain" description="MobA-like NTP transferase" evidence="2">
    <location>
        <begin position="14"/>
        <end position="177"/>
    </location>
</feature>
<gene>
    <name evidence="3" type="ORF">FHR97_003422</name>
</gene>
<dbReference type="EMBL" id="JACHXR010000013">
    <property type="protein sequence ID" value="MBB3232553.1"/>
    <property type="molecule type" value="Genomic_DNA"/>
</dbReference>
<evidence type="ECO:0000313" key="3">
    <source>
        <dbReference type="EMBL" id="MBB3232553.1"/>
    </source>
</evidence>
<proteinExistence type="predicted"/>
<keyword evidence="3" id="KW-0808">Transferase</keyword>
<dbReference type="PANTHER" id="PTHR43777:SF1">
    <property type="entry name" value="MOLYBDENUM COFACTOR CYTIDYLYLTRANSFERASE"/>
    <property type="match status" value="1"/>
</dbReference>
<dbReference type="PANTHER" id="PTHR43777">
    <property type="entry name" value="MOLYBDENUM COFACTOR CYTIDYLYLTRANSFERASE"/>
    <property type="match status" value="1"/>
</dbReference>
<dbReference type="RefSeq" id="WP_183384990.1">
    <property type="nucleotide sequence ID" value="NZ_JACHXR010000013.1"/>
</dbReference>
<dbReference type="InterPro" id="IPR025877">
    <property type="entry name" value="MobA-like_NTP_Trfase"/>
</dbReference>
<dbReference type="AlphaFoldDB" id="A0A7W5EW78"/>
<evidence type="ECO:0000256" key="1">
    <source>
        <dbReference type="ARBA" id="ARBA00022842"/>
    </source>
</evidence>
<accession>A0A7W5EW78</accession>
<dbReference type="InterPro" id="IPR029044">
    <property type="entry name" value="Nucleotide-diphossugar_trans"/>
</dbReference>
<comment type="caution">
    <text evidence="3">The sequence shown here is derived from an EMBL/GenBank/DDBJ whole genome shotgun (WGS) entry which is preliminary data.</text>
</comment>
<keyword evidence="4" id="KW-1185">Reference proteome</keyword>
<keyword evidence="1" id="KW-0460">Magnesium</keyword>
<dbReference type="Proteomes" id="UP000518892">
    <property type="component" value="Unassembled WGS sequence"/>
</dbReference>
<sequence>MSTPGRGDPRDVVAVILAAGASRRFGSEDKRRARLPDGQPLLATAVANAAAAFPRLRVVLRDEDDPVALGLAADTPIIRAPHAREGLGASLADAFAGLAGDPALVDTVAAAVLLGDMPALAPGTLEELRDRAARARIVRPRHAGRPGHPVLFGRAFWGELTALAGDGGARGILARHRAHCHELEVSDPGIHVDIDVAADLAALPPCSP</sequence>
<dbReference type="Gene3D" id="3.90.550.10">
    <property type="entry name" value="Spore Coat Polysaccharide Biosynthesis Protein SpsA, Chain A"/>
    <property type="match status" value="1"/>
</dbReference>
<dbReference type="CDD" id="cd04182">
    <property type="entry name" value="GT_2_like_f"/>
    <property type="match status" value="1"/>
</dbReference>
<name>A0A7W5EW78_9GAMM</name>
<evidence type="ECO:0000313" key="4">
    <source>
        <dbReference type="Proteomes" id="UP000518892"/>
    </source>
</evidence>